<name>F5XIS2_MICPN</name>
<dbReference type="Pfam" id="PF01261">
    <property type="entry name" value="AP_endonuc_2"/>
    <property type="match status" value="1"/>
</dbReference>
<proteinExistence type="predicted"/>
<accession>F5XIS2</accession>
<sequence>MKAVHSWALFRALGSFVAPGSMPMGGLPTGGGGGIALLDLPAELARRGYGAFQLAHFYLPSTEASYLDELRAAITESGVELECFLVDDGDPTDTTGSAPGESWLSGWLEIATILGAPRARVPAGKSEPTPLRLDASAAVLRRLADRHRELRLVTENWLALLPDADSVIALLERTEDRVGFLIDLGNWRGPDKYDQLARVAHLAETCQAKVRVTDAGLDVEDYRRSLTVLADAGYGGPLAMVYDGPDPDEWSYLEQAYAIITEVFAD</sequence>
<protein>
    <recommendedName>
        <fullName evidence="1">Xylose isomerase-like TIM barrel domain-containing protein</fullName>
    </recommendedName>
</protein>
<evidence type="ECO:0000313" key="3">
    <source>
        <dbReference type="Proteomes" id="UP000007947"/>
    </source>
</evidence>
<dbReference type="Proteomes" id="UP000007947">
    <property type="component" value="Chromosome"/>
</dbReference>
<dbReference type="SUPFAM" id="SSF51658">
    <property type="entry name" value="Xylose isomerase-like"/>
    <property type="match status" value="1"/>
</dbReference>
<keyword evidence="3" id="KW-1185">Reference proteome</keyword>
<reference evidence="2 3" key="1">
    <citation type="submission" date="2011-05" db="EMBL/GenBank/DDBJ databases">
        <title>Whole genome sequence of Microlunatus phosphovorus NM-1.</title>
        <authorList>
            <person name="Hosoyama A."/>
            <person name="Sasaki K."/>
            <person name="Harada T."/>
            <person name="Igarashi R."/>
            <person name="Kawakoshi A."/>
            <person name="Sasagawa M."/>
            <person name="Fukada J."/>
            <person name="Nakamura S."/>
            <person name="Katano Y."/>
            <person name="Hanada S."/>
            <person name="Kamagata Y."/>
            <person name="Nakamura N."/>
            <person name="Yamazaki S."/>
            <person name="Fujita N."/>
        </authorList>
    </citation>
    <scope>NUCLEOTIDE SEQUENCE [LARGE SCALE GENOMIC DNA]</scope>
    <source>
        <strain evidence="3">ATCC 700054 / DSM 10555 / JCM 9379 / NBRC 101784 / NCIMB 13414 / VKM Ac-1990 / NM-1</strain>
    </source>
</reference>
<dbReference type="KEGG" id="mph:MLP_52960"/>
<evidence type="ECO:0000259" key="1">
    <source>
        <dbReference type="Pfam" id="PF01261"/>
    </source>
</evidence>
<dbReference type="Gene3D" id="3.20.20.150">
    <property type="entry name" value="Divalent-metal-dependent TIM barrel enzymes"/>
    <property type="match status" value="1"/>
</dbReference>
<dbReference type="InterPro" id="IPR013022">
    <property type="entry name" value="Xyl_isomerase-like_TIM-brl"/>
</dbReference>
<dbReference type="eggNOG" id="COG1082">
    <property type="taxonomic scope" value="Bacteria"/>
</dbReference>
<feature type="domain" description="Xylose isomerase-like TIM barrel" evidence="1">
    <location>
        <begin position="42"/>
        <end position="239"/>
    </location>
</feature>
<dbReference type="InterPro" id="IPR050312">
    <property type="entry name" value="IolE/XylAMocC-like"/>
</dbReference>
<gene>
    <name evidence="2" type="ordered locus">MLP_52960</name>
</gene>
<dbReference type="HOGENOM" id="CLU_050006_6_4_11"/>
<dbReference type="PANTHER" id="PTHR12110">
    <property type="entry name" value="HYDROXYPYRUVATE ISOMERASE"/>
    <property type="match status" value="1"/>
</dbReference>
<evidence type="ECO:0000313" key="2">
    <source>
        <dbReference type="EMBL" id="BAK38310.1"/>
    </source>
</evidence>
<dbReference type="EMBL" id="AP012204">
    <property type="protein sequence ID" value="BAK38310.1"/>
    <property type="molecule type" value="Genomic_DNA"/>
</dbReference>
<dbReference type="InterPro" id="IPR036237">
    <property type="entry name" value="Xyl_isomerase-like_sf"/>
</dbReference>
<organism evidence="2 3">
    <name type="scientific">Microlunatus phosphovorus (strain ATCC 700054 / DSM 10555 / JCM 9379 / NBRC 101784 / NCIMB 13414 / VKM Ac-1990 / NM-1)</name>
    <dbReference type="NCBI Taxonomy" id="1032480"/>
    <lineage>
        <taxon>Bacteria</taxon>
        <taxon>Bacillati</taxon>
        <taxon>Actinomycetota</taxon>
        <taxon>Actinomycetes</taxon>
        <taxon>Propionibacteriales</taxon>
        <taxon>Propionibacteriaceae</taxon>
        <taxon>Microlunatus</taxon>
    </lineage>
</organism>
<dbReference type="AlphaFoldDB" id="F5XIS2"/>
<dbReference type="STRING" id="1032480.MLP_52960"/>
<dbReference type="PANTHER" id="PTHR12110:SF53">
    <property type="entry name" value="BLR5974 PROTEIN"/>
    <property type="match status" value="1"/>
</dbReference>